<dbReference type="EMBL" id="AKCV02000026">
    <property type="protein sequence ID" value="TMS56717.1"/>
    <property type="molecule type" value="Genomic_DNA"/>
</dbReference>
<gene>
    <name evidence="1" type="ORF">MW7_016705</name>
</gene>
<dbReference type="Proteomes" id="UP000004277">
    <property type="component" value="Unassembled WGS sequence"/>
</dbReference>
<accession>A0ACD3SKJ3</accession>
<keyword evidence="2" id="KW-1185">Reference proteome</keyword>
<comment type="caution">
    <text evidence="1">The sequence shown here is derived from an EMBL/GenBank/DDBJ whole genome shotgun (WGS) entry which is preliminary data.</text>
</comment>
<proteinExistence type="predicted"/>
<organism evidence="1 2">
    <name type="scientific">Imbroritus primus</name>
    <dbReference type="NCBI Taxonomy" id="3058603"/>
    <lineage>
        <taxon>Bacteria</taxon>
        <taxon>Pseudomonadati</taxon>
        <taxon>Pseudomonadota</taxon>
        <taxon>Betaproteobacteria</taxon>
        <taxon>Burkholderiales</taxon>
        <taxon>Burkholderiaceae</taxon>
        <taxon>Imbroritus</taxon>
    </lineage>
</organism>
<evidence type="ECO:0000313" key="1">
    <source>
        <dbReference type="EMBL" id="TMS56717.1"/>
    </source>
</evidence>
<sequence length="204" mass="21682">MTTIGASPHPASQPDSGTPKRNSDVADLPPAARPAVDNGQYAAPAPAARTAFQRDVLTVLPTLRQPVPMPLAGQDAVCQAAETDRDAVALRTEVSTVNGGSGLLSRFASPLRRVLMRDNASETLPRVLVEAPALPVPDMLQSVPSPAAMAALLAHLPTMPRQTGRRPRRAIGDPERDVRADEEAEQAEAERQAALARTRVSRRV</sequence>
<evidence type="ECO:0000313" key="2">
    <source>
        <dbReference type="Proteomes" id="UP000004277"/>
    </source>
</evidence>
<name>A0ACD3SKJ3_9BURK</name>
<protein>
    <submittedName>
        <fullName evidence="1">Uncharacterized protein</fullName>
    </submittedName>
</protein>
<reference evidence="1" key="1">
    <citation type="submission" date="2019-05" db="EMBL/GenBank/DDBJ databases">
        <title>Revised genome assembly of Burkholderiaceae (previously Ralstonia) sp. PBA.</title>
        <authorList>
            <person name="Gan H.M."/>
        </authorList>
    </citation>
    <scope>NUCLEOTIDE SEQUENCE</scope>
    <source>
        <strain evidence="1">PBA</strain>
    </source>
</reference>